<evidence type="ECO:0000313" key="1">
    <source>
        <dbReference type="EMBL" id="MXN48724.1"/>
    </source>
</evidence>
<dbReference type="EMBL" id="WUMK01000011">
    <property type="protein sequence ID" value="MXN48724.1"/>
    <property type="molecule type" value="Genomic_DNA"/>
</dbReference>
<accession>A0A6N8SI21</accession>
<protein>
    <submittedName>
        <fullName evidence="1">Uncharacterized protein</fullName>
    </submittedName>
</protein>
<comment type="caution">
    <text evidence="1">The sequence shown here is derived from an EMBL/GenBank/DDBJ whole genome shotgun (WGS) entry which is preliminary data.</text>
</comment>
<evidence type="ECO:0000313" key="2">
    <source>
        <dbReference type="Proteomes" id="UP000435802"/>
    </source>
</evidence>
<organism evidence="1 2">
    <name type="scientific">Shinella kummerowiae</name>
    <dbReference type="NCBI Taxonomy" id="417745"/>
    <lineage>
        <taxon>Bacteria</taxon>
        <taxon>Pseudomonadati</taxon>
        <taxon>Pseudomonadota</taxon>
        <taxon>Alphaproteobacteria</taxon>
        <taxon>Hyphomicrobiales</taxon>
        <taxon>Rhizobiaceae</taxon>
        <taxon>Shinella</taxon>
    </lineage>
</organism>
<name>A0A6N8SI21_9HYPH</name>
<proteinExistence type="predicted"/>
<dbReference type="Proteomes" id="UP000435802">
    <property type="component" value="Unassembled WGS sequence"/>
</dbReference>
<sequence length="152" mass="16751">MLASADAMASPGRRTVRSFSVVPRSIGVWPGNEADLELVALQNPYYDEELHTAAPNRKESGSRAARCQIRRVEIEKRLVLKTVQSDVVGGQSDDQQALLAYCRRVATNGAHGLGHLADRADRYAEQGTLMKIIDLGAYWNLEEIADARPRCS</sequence>
<dbReference type="AlphaFoldDB" id="A0A6N8SI21"/>
<reference evidence="1 2" key="1">
    <citation type="submission" date="2019-12" db="EMBL/GenBank/DDBJ databases">
        <title>Shinella kummerowiae sp. nov., a symbiotic bacterium isolated from root nodules of the herbal legume Kummerowia stipulacea.</title>
        <authorList>
            <person name="Gao J."/>
        </authorList>
    </citation>
    <scope>NUCLEOTIDE SEQUENCE [LARGE SCALE GENOMIC DNA]</scope>
    <source>
        <strain evidence="1 2">CCBAU 25048</strain>
    </source>
</reference>
<dbReference type="RefSeq" id="WP_160862207.1">
    <property type="nucleotide sequence ID" value="NZ_WUMK01000011.1"/>
</dbReference>
<keyword evidence="2" id="KW-1185">Reference proteome</keyword>
<gene>
    <name evidence="1" type="ORF">GR138_26345</name>
</gene>